<evidence type="ECO:0000256" key="1">
    <source>
        <dbReference type="SAM" id="MobiDB-lite"/>
    </source>
</evidence>
<evidence type="ECO:0000259" key="2">
    <source>
        <dbReference type="Pfam" id="PF14303"/>
    </source>
</evidence>
<dbReference type="Pfam" id="PF14303">
    <property type="entry name" value="NAM-associated"/>
    <property type="match status" value="1"/>
</dbReference>
<feature type="domain" description="No apical meristem-associated C-terminal" evidence="2">
    <location>
        <begin position="295"/>
        <end position="452"/>
    </location>
</feature>
<reference evidence="3 4" key="1">
    <citation type="journal article" date="2018" name="Mol. Plant">
        <title>The genome of Artemisia annua provides insight into the evolution of Asteraceae family and artemisinin biosynthesis.</title>
        <authorList>
            <person name="Shen Q."/>
            <person name="Zhang L."/>
            <person name="Liao Z."/>
            <person name="Wang S."/>
            <person name="Yan T."/>
            <person name="Shi P."/>
            <person name="Liu M."/>
            <person name="Fu X."/>
            <person name="Pan Q."/>
            <person name="Wang Y."/>
            <person name="Lv Z."/>
            <person name="Lu X."/>
            <person name="Zhang F."/>
            <person name="Jiang W."/>
            <person name="Ma Y."/>
            <person name="Chen M."/>
            <person name="Hao X."/>
            <person name="Li L."/>
            <person name="Tang Y."/>
            <person name="Lv G."/>
            <person name="Zhou Y."/>
            <person name="Sun X."/>
            <person name="Brodelius P.E."/>
            <person name="Rose J.K.C."/>
            <person name="Tang K."/>
        </authorList>
    </citation>
    <scope>NUCLEOTIDE SEQUENCE [LARGE SCALE GENOMIC DNA]</scope>
    <source>
        <strain evidence="4">cv. Huhao1</strain>
        <tissue evidence="3">Leaf</tissue>
    </source>
</reference>
<dbReference type="Pfam" id="PF09713">
    <property type="entry name" value="A_thal_3526"/>
    <property type="match status" value="2"/>
</dbReference>
<dbReference type="PANTHER" id="PTHR31871:SF63">
    <property type="entry name" value="ANGIOTENSIN-CONVERTING ENZYME 2"/>
    <property type="match status" value="1"/>
</dbReference>
<protein>
    <recommendedName>
        <fullName evidence="2">No apical meristem-associated C-terminal domain-containing protein</fullName>
    </recommendedName>
</protein>
<dbReference type="AlphaFoldDB" id="A0A2U1N172"/>
<dbReference type="PANTHER" id="PTHR31871">
    <property type="entry name" value="OS02G0137100 PROTEIN"/>
    <property type="match status" value="1"/>
</dbReference>
<feature type="compositionally biased region" description="Polar residues" evidence="1">
    <location>
        <begin position="335"/>
        <end position="347"/>
    </location>
</feature>
<proteinExistence type="predicted"/>
<feature type="region of interest" description="Disordered" evidence="1">
    <location>
        <begin position="314"/>
        <end position="384"/>
    </location>
</feature>
<dbReference type="OrthoDB" id="1620396at2759"/>
<dbReference type="InterPro" id="IPR029466">
    <property type="entry name" value="NAM-associated_C"/>
</dbReference>
<gene>
    <name evidence="3" type="ORF">CTI12_AA319390</name>
</gene>
<organism evidence="3 4">
    <name type="scientific">Artemisia annua</name>
    <name type="common">Sweet wormwood</name>
    <dbReference type="NCBI Taxonomy" id="35608"/>
    <lineage>
        <taxon>Eukaryota</taxon>
        <taxon>Viridiplantae</taxon>
        <taxon>Streptophyta</taxon>
        <taxon>Embryophyta</taxon>
        <taxon>Tracheophyta</taxon>
        <taxon>Spermatophyta</taxon>
        <taxon>Magnoliopsida</taxon>
        <taxon>eudicotyledons</taxon>
        <taxon>Gunneridae</taxon>
        <taxon>Pentapetalae</taxon>
        <taxon>asterids</taxon>
        <taxon>campanulids</taxon>
        <taxon>Asterales</taxon>
        <taxon>Asteraceae</taxon>
        <taxon>Asteroideae</taxon>
        <taxon>Anthemideae</taxon>
        <taxon>Artemisiinae</taxon>
        <taxon>Artemisia</taxon>
    </lineage>
</organism>
<sequence>MTVAQSHMLPCSHCQSHDQKLPCLHCQPQGFIRMVQNLIERCIIFRMGRDDCMRTLAKHANIDPVVTFTVWEELFKENKFFFQAYSRSVLPSHLFNGQPQETSDGNHIERTWSSLRSILFFRTLITFHFLGSLQGKLVQWFYFKISHIVQVVQNLIERCIIFRMGRDDCMRTLAKHANIDPVVTFTVWEELFKENKFFFQAYSRSVLPSHLFNGQPQETSDGNHIERTWSSLRSILFFRTLITFHFLGSLQGKLVQWFYFKISHIVQVKRLKGSGCDDLQVYETAQYDFEKQFRKAFAHTKAWNILKDQEKWKEQPVVGQASESTGSSKKRKSLESSNAQTPTNETPINVKDFDLPNLNENPTPSRQPRGKKKVDSGDTSRSSMRDNLASYAAEKKSLLQSQVEIQKKKDEEYFNFMHVEVMNRDMKFVMEPHDNIPDPVFKQFVIERKREICAKHGWPCNL</sequence>
<evidence type="ECO:0000313" key="4">
    <source>
        <dbReference type="Proteomes" id="UP000245207"/>
    </source>
</evidence>
<dbReference type="Proteomes" id="UP000245207">
    <property type="component" value="Unassembled WGS sequence"/>
</dbReference>
<dbReference type="InterPro" id="IPR006476">
    <property type="entry name" value="CHP01589_pln"/>
</dbReference>
<keyword evidence="4" id="KW-1185">Reference proteome</keyword>
<evidence type="ECO:0000313" key="3">
    <source>
        <dbReference type="EMBL" id="PWA67216.1"/>
    </source>
</evidence>
<name>A0A2U1N172_ARTAN</name>
<dbReference type="EMBL" id="PKPP01003876">
    <property type="protein sequence ID" value="PWA67216.1"/>
    <property type="molecule type" value="Genomic_DNA"/>
</dbReference>
<dbReference type="NCBIfam" id="TIGR01589">
    <property type="entry name" value="A_thal_3526"/>
    <property type="match status" value="2"/>
</dbReference>
<accession>A0A2U1N172</accession>
<comment type="caution">
    <text evidence="3">The sequence shown here is derived from an EMBL/GenBank/DDBJ whole genome shotgun (WGS) entry which is preliminary data.</text>
</comment>